<sequence length="120" mass="13547">VLCAIPSALTQLLRHLGKNLETWMKNALSGSHPEVLKIKMACIKSLNLCLKRYTGLNHLAQASRAVLGNSYLIQQMVDDLNKIDFDSVRDNCGWICECNSNIVCLLEEEFKNTLKREVNL</sequence>
<dbReference type="GO" id="GO:0000981">
    <property type="term" value="F:DNA-binding transcription factor activity, RNA polymerase II-specific"/>
    <property type="evidence" value="ECO:0007669"/>
    <property type="project" value="TreeGrafter"/>
</dbReference>
<dbReference type="GO" id="GO:0000978">
    <property type="term" value="F:RNA polymerase II cis-regulatory region sequence-specific DNA binding"/>
    <property type="evidence" value="ECO:0007669"/>
    <property type="project" value="TreeGrafter"/>
</dbReference>
<reference evidence="3" key="1">
    <citation type="submission" date="2021-01" db="EMBL/GenBank/DDBJ databases">
        <title>Caligus Genome Assembly.</title>
        <authorList>
            <person name="Gallardo-Escarate C."/>
        </authorList>
    </citation>
    <scope>NUCLEOTIDE SEQUENCE [LARGE SCALE GENOMIC DNA]</scope>
</reference>
<dbReference type="OrthoDB" id="10056949at2759"/>
<accession>A0A7T8GTD1</accession>
<evidence type="ECO:0000313" key="3">
    <source>
        <dbReference type="Proteomes" id="UP000595437"/>
    </source>
</evidence>
<dbReference type="Proteomes" id="UP000595437">
    <property type="component" value="Chromosome 12"/>
</dbReference>
<keyword evidence="3" id="KW-1185">Reference proteome</keyword>
<evidence type="ECO:0000259" key="1">
    <source>
        <dbReference type="Pfam" id="PF25340"/>
    </source>
</evidence>
<feature type="domain" description="RFX1-4/6/8-like BCD" evidence="1">
    <location>
        <begin position="1"/>
        <end position="119"/>
    </location>
</feature>
<dbReference type="Pfam" id="PF25340">
    <property type="entry name" value="BCD_RFX"/>
    <property type="match status" value="1"/>
</dbReference>
<gene>
    <name evidence="2" type="ORF">FKW44_017728</name>
</gene>
<dbReference type="PANTHER" id="PTHR12619:SF33">
    <property type="entry name" value="RFX, ISOFORM H"/>
    <property type="match status" value="1"/>
</dbReference>
<dbReference type="InterPro" id="IPR039779">
    <property type="entry name" value="RFX-like"/>
</dbReference>
<feature type="non-terminal residue" evidence="2">
    <location>
        <position position="1"/>
    </location>
</feature>
<dbReference type="AlphaFoldDB" id="A0A7T8GTD1"/>
<organism evidence="2 3">
    <name type="scientific">Caligus rogercresseyi</name>
    <name type="common">Sea louse</name>
    <dbReference type="NCBI Taxonomy" id="217165"/>
    <lineage>
        <taxon>Eukaryota</taxon>
        <taxon>Metazoa</taxon>
        <taxon>Ecdysozoa</taxon>
        <taxon>Arthropoda</taxon>
        <taxon>Crustacea</taxon>
        <taxon>Multicrustacea</taxon>
        <taxon>Hexanauplia</taxon>
        <taxon>Copepoda</taxon>
        <taxon>Siphonostomatoida</taxon>
        <taxon>Caligidae</taxon>
        <taxon>Caligus</taxon>
    </lineage>
</organism>
<dbReference type="InterPro" id="IPR057321">
    <property type="entry name" value="RFX1-4/6/8-like_BCD"/>
</dbReference>
<feature type="non-terminal residue" evidence="2">
    <location>
        <position position="120"/>
    </location>
</feature>
<name>A0A7T8GTD1_CALRO</name>
<proteinExistence type="predicted"/>
<evidence type="ECO:0000313" key="2">
    <source>
        <dbReference type="EMBL" id="QQP37458.1"/>
    </source>
</evidence>
<dbReference type="EMBL" id="CP045901">
    <property type="protein sequence ID" value="QQP37458.1"/>
    <property type="molecule type" value="Genomic_DNA"/>
</dbReference>
<dbReference type="PANTHER" id="PTHR12619">
    <property type="entry name" value="RFX TRANSCRIPTION FACTOR FAMILY"/>
    <property type="match status" value="1"/>
</dbReference>
<protein>
    <recommendedName>
        <fullName evidence="1">RFX1-4/6/8-like BCD domain-containing protein</fullName>
    </recommendedName>
</protein>